<protein>
    <submittedName>
        <fullName evidence="8">Phage infection protein</fullName>
    </submittedName>
</protein>
<feature type="transmembrane region" description="Helical" evidence="6">
    <location>
        <begin position="521"/>
        <end position="542"/>
    </location>
</feature>
<evidence type="ECO:0000256" key="4">
    <source>
        <dbReference type="ARBA" id="ARBA00023136"/>
    </source>
</evidence>
<feature type="transmembrane region" description="Helical" evidence="6">
    <location>
        <begin position="621"/>
        <end position="644"/>
    </location>
</feature>
<feature type="transmembrane region" description="Helical" evidence="6">
    <location>
        <begin position="554"/>
        <end position="575"/>
    </location>
</feature>
<dbReference type="NCBIfam" id="TIGR03062">
    <property type="entry name" value="pip_yhgE_Cterm"/>
    <property type="match status" value="1"/>
</dbReference>
<keyword evidence="3 6" id="KW-1133">Transmembrane helix</keyword>
<accession>A0A0C7R4B0</accession>
<organism evidence="8 9">
    <name type="scientific">Paraclostridium sordellii</name>
    <name type="common">Clostridium sordellii</name>
    <dbReference type="NCBI Taxonomy" id="1505"/>
    <lineage>
        <taxon>Bacteria</taxon>
        <taxon>Bacillati</taxon>
        <taxon>Bacillota</taxon>
        <taxon>Clostridia</taxon>
        <taxon>Peptostreptococcales</taxon>
        <taxon>Peptostreptococcaceae</taxon>
        <taxon>Paraclostridium</taxon>
    </lineage>
</organism>
<feature type="coiled-coil region" evidence="5">
    <location>
        <begin position="267"/>
        <end position="316"/>
    </location>
</feature>
<comment type="subcellular location">
    <subcellularLocation>
        <location evidence="1">Membrane</location>
        <topology evidence="1">Multi-pass membrane protein</topology>
    </subcellularLocation>
</comment>
<name>A0A0C7R4B0_PARSO</name>
<dbReference type="EMBL" id="CEKZ01000003">
    <property type="protein sequence ID" value="CEQ03665.1"/>
    <property type="molecule type" value="Genomic_DNA"/>
</dbReference>
<evidence type="ECO:0000256" key="1">
    <source>
        <dbReference type="ARBA" id="ARBA00004141"/>
    </source>
</evidence>
<dbReference type="InterPro" id="IPR017501">
    <property type="entry name" value="Phage_infect_YhgE_C"/>
</dbReference>
<dbReference type="AlphaFoldDB" id="A0A0C7R4B0"/>
<gene>
    <name evidence="8" type="ORF">R28058_13981</name>
</gene>
<dbReference type="Pfam" id="PF12698">
    <property type="entry name" value="ABC2_membrane_3"/>
    <property type="match status" value="1"/>
</dbReference>
<dbReference type="GO" id="GO:0140359">
    <property type="term" value="F:ABC-type transporter activity"/>
    <property type="evidence" value="ECO:0007669"/>
    <property type="project" value="InterPro"/>
</dbReference>
<dbReference type="Proteomes" id="UP000049127">
    <property type="component" value="Unassembled WGS sequence"/>
</dbReference>
<dbReference type="OrthoDB" id="9811483at2"/>
<dbReference type="InterPro" id="IPR017500">
    <property type="entry name" value="Phage_infect_YhgE_N"/>
</dbReference>
<dbReference type="InterPro" id="IPR051328">
    <property type="entry name" value="T7SS_ABC-Transporter"/>
</dbReference>
<evidence type="ECO:0000259" key="7">
    <source>
        <dbReference type="Pfam" id="PF12698"/>
    </source>
</evidence>
<evidence type="ECO:0000256" key="6">
    <source>
        <dbReference type="SAM" id="Phobius"/>
    </source>
</evidence>
<proteinExistence type="predicted"/>
<dbReference type="InterPro" id="IPR013525">
    <property type="entry name" value="ABC2_TM"/>
</dbReference>
<dbReference type="NCBIfam" id="TIGR03061">
    <property type="entry name" value="pip_yhgE_Nterm"/>
    <property type="match status" value="1"/>
</dbReference>
<dbReference type="PANTHER" id="PTHR43077">
    <property type="entry name" value="TRANSPORT PERMEASE YVFS-RELATED"/>
    <property type="match status" value="1"/>
</dbReference>
<feature type="transmembrane region" description="Helical" evidence="6">
    <location>
        <begin position="664"/>
        <end position="693"/>
    </location>
</feature>
<feature type="domain" description="ABC-2 type transporter transmembrane" evidence="7">
    <location>
        <begin position="372"/>
        <end position="691"/>
    </location>
</feature>
<keyword evidence="2 6" id="KW-0812">Transmembrane</keyword>
<feature type="transmembrane region" description="Helical" evidence="6">
    <location>
        <begin position="20"/>
        <end position="38"/>
    </location>
</feature>
<sequence>MKKAIKVFKRDIKNLSRNPIALIIIIGVCFLPSLYAWVNIKACWNPYENTSTVPIAIVNNDTGATLDGKKLNVGNDVISELRKNKKIGWKFVSQKKGSHGVLDGTYYAMIEIPSDFTKDLTSVATGKPKKPTIIYKVNTKSNPVAGKITEVAEETLVNQINSNFIATVNKTIFSSLNTYGKDIEDSKDKIVEVKKAVIALDEHMDLINFILDSVNNNSANLTEYLKSIQSTLPQVSNGIDSVSKANLNTSENIKNIKDSLNNSFDGIDSTLNQINNQNNQIKDIVNNLNNSDSASKETAKTAISQINKQIDNSKSQIDSITKYLKEFNKVKPNEKINKLINNLGNIKDQLDTEKDGLSSLNSKLNESVDSIKETIDSVNSTLSSLSNNVNSAIDSYDSQVRPALNNTADSLVTATKDASSLVESSKGLVKAVNDMLGYTSQGSNLTSEMSKDLDNKLNQFKETIHMLSTELKKVNDNDLDGIIAILQSKPEVMGNYISNPFNLKSEPIYPIANYGSGMAPIYTTLALWVGGIVLVSLMTTEAEGFEDLRIKERYLGKMITFVFFAMVQGFIVALGDKLVLGVQTESLGLFIFTSVLSSAVFAIILYTLVSLFGNIGKAIGIVMMVMQIAGSGGTYPIQVDPLIFRILQPFFPFTYTLSNLREAIAGPLLSTVMFNVVILIVFGVINILIGYFLKERLNKSVTRFEKEFKESGLSE</sequence>
<dbReference type="RefSeq" id="WP_055341923.1">
    <property type="nucleotide sequence ID" value="NZ_CDNI01000003.1"/>
</dbReference>
<dbReference type="PANTHER" id="PTHR43077:SF10">
    <property type="entry name" value="TRANSPORT PERMEASE PROTEIN"/>
    <property type="match status" value="1"/>
</dbReference>
<evidence type="ECO:0000256" key="5">
    <source>
        <dbReference type="SAM" id="Coils"/>
    </source>
</evidence>
<dbReference type="Gene3D" id="3.40.1710.10">
    <property type="entry name" value="abc type-2 transporter like domain"/>
    <property type="match status" value="1"/>
</dbReference>
<keyword evidence="4 6" id="KW-0472">Membrane</keyword>
<evidence type="ECO:0000256" key="3">
    <source>
        <dbReference type="ARBA" id="ARBA00022989"/>
    </source>
</evidence>
<evidence type="ECO:0000313" key="9">
    <source>
        <dbReference type="Proteomes" id="UP000049127"/>
    </source>
</evidence>
<evidence type="ECO:0000313" key="8">
    <source>
        <dbReference type="EMBL" id="CEQ03665.1"/>
    </source>
</evidence>
<dbReference type="Gene3D" id="1.20.120.20">
    <property type="entry name" value="Apolipoprotein"/>
    <property type="match status" value="1"/>
</dbReference>
<reference evidence="8 9" key="1">
    <citation type="submission" date="2015-01" db="EMBL/GenBank/DDBJ databases">
        <authorList>
            <person name="Aslett A.Martin."/>
            <person name="De Silva Nishadi"/>
        </authorList>
    </citation>
    <scope>NUCLEOTIDE SEQUENCE [LARGE SCALE GENOMIC DNA]</scope>
    <source>
        <strain evidence="8 9">R28058</strain>
    </source>
</reference>
<keyword evidence="5" id="KW-0175">Coiled coil</keyword>
<evidence type="ECO:0000256" key="2">
    <source>
        <dbReference type="ARBA" id="ARBA00022692"/>
    </source>
</evidence>
<feature type="transmembrane region" description="Helical" evidence="6">
    <location>
        <begin position="587"/>
        <end position="609"/>
    </location>
</feature>
<dbReference type="GO" id="GO:0016020">
    <property type="term" value="C:membrane"/>
    <property type="evidence" value="ECO:0007669"/>
    <property type="project" value="UniProtKB-SubCell"/>
</dbReference>